<evidence type="ECO:0000313" key="6">
    <source>
        <dbReference type="Proteomes" id="UP001489509"/>
    </source>
</evidence>
<dbReference type="InterPro" id="IPR050812">
    <property type="entry name" value="Preph/Arog_dehydrog"/>
</dbReference>
<dbReference type="Gene3D" id="1.10.3660.10">
    <property type="entry name" value="6-phosphogluconate dehydrogenase C-terminal like domain"/>
    <property type="match status" value="1"/>
</dbReference>
<evidence type="ECO:0000313" key="5">
    <source>
        <dbReference type="EMBL" id="MEQ2440197.1"/>
    </source>
</evidence>
<dbReference type="InterPro" id="IPR036291">
    <property type="entry name" value="NAD(P)-bd_dom_sf"/>
</dbReference>
<comment type="pathway">
    <text evidence="3">Amino-acid biosynthesis.</text>
</comment>
<evidence type="ECO:0000256" key="3">
    <source>
        <dbReference type="ARBA" id="ARBA00029440"/>
    </source>
</evidence>
<comment type="similarity">
    <text evidence="1">Belongs to the prephenate/arogenate dehydrogenase family.</text>
</comment>
<evidence type="ECO:0000256" key="1">
    <source>
        <dbReference type="ARBA" id="ARBA00007964"/>
    </source>
</evidence>
<dbReference type="InterPro" id="IPR008927">
    <property type="entry name" value="6-PGluconate_DH-like_C_sf"/>
</dbReference>
<organism evidence="5 6">
    <name type="scientific">Solibaculum intestinale</name>
    <dbReference type="NCBI Taxonomy" id="3133165"/>
    <lineage>
        <taxon>Bacteria</taxon>
        <taxon>Bacillati</taxon>
        <taxon>Bacillota</taxon>
        <taxon>Clostridia</taxon>
        <taxon>Eubacteriales</taxon>
        <taxon>Oscillospiraceae</taxon>
        <taxon>Solibaculum</taxon>
    </lineage>
</organism>
<gene>
    <name evidence="5" type="ORF">WMO26_05085</name>
</gene>
<protein>
    <submittedName>
        <fullName evidence="5">Prephenate dehydrogenase</fullName>
    </submittedName>
</protein>
<keyword evidence="2" id="KW-0560">Oxidoreductase</keyword>
<dbReference type="SUPFAM" id="SSF48179">
    <property type="entry name" value="6-phosphogluconate dehydrogenase C-terminal domain-like"/>
    <property type="match status" value="1"/>
</dbReference>
<dbReference type="InterPro" id="IPR046826">
    <property type="entry name" value="PDH_N"/>
</dbReference>
<dbReference type="Pfam" id="PF02153">
    <property type="entry name" value="PDH_N"/>
    <property type="match status" value="1"/>
</dbReference>
<proteinExistence type="inferred from homology"/>
<dbReference type="Pfam" id="PF20463">
    <property type="entry name" value="PDH_C"/>
    <property type="match status" value="1"/>
</dbReference>
<accession>A0ABV1DYR6</accession>
<dbReference type="Gene3D" id="3.40.50.720">
    <property type="entry name" value="NAD(P)-binding Rossmann-like Domain"/>
    <property type="match status" value="1"/>
</dbReference>
<dbReference type="PANTHER" id="PTHR21363:SF0">
    <property type="entry name" value="PREPHENATE DEHYDROGENASE [NADP(+)]"/>
    <property type="match status" value="1"/>
</dbReference>
<reference evidence="5 6" key="1">
    <citation type="submission" date="2024-03" db="EMBL/GenBank/DDBJ databases">
        <title>Human intestinal bacterial collection.</title>
        <authorList>
            <person name="Pauvert C."/>
            <person name="Hitch T.C.A."/>
            <person name="Clavel T."/>
        </authorList>
    </citation>
    <scope>NUCLEOTIDE SEQUENCE [LARGE SCALE GENOMIC DNA]</scope>
    <source>
        <strain evidence="5 6">CLA-JM-H44</strain>
    </source>
</reference>
<comment type="caution">
    <text evidence="5">The sequence shown here is derived from an EMBL/GenBank/DDBJ whole genome shotgun (WGS) entry which is preliminary data.</text>
</comment>
<dbReference type="InterPro" id="IPR003099">
    <property type="entry name" value="Prephen_DH"/>
</dbReference>
<dbReference type="EMBL" id="JBBMFD010000006">
    <property type="protein sequence ID" value="MEQ2440197.1"/>
    <property type="molecule type" value="Genomic_DNA"/>
</dbReference>
<dbReference type="Proteomes" id="UP001489509">
    <property type="component" value="Unassembled WGS sequence"/>
</dbReference>
<dbReference type="SUPFAM" id="SSF51735">
    <property type="entry name" value="NAD(P)-binding Rossmann-fold domains"/>
    <property type="match status" value="1"/>
</dbReference>
<dbReference type="PANTHER" id="PTHR21363">
    <property type="entry name" value="PREPHENATE DEHYDROGENASE"/>
    <property type="match status" value="1"/>
</dbReference>
<keyword evidence="6" id="KW-1185">Reference proteome</keyword>
<sequence>MNIAVVGLGLIGGSLCKAIKHRTKHLCFGLDKSGETLHAALNQGAIDRVIEPEGLSQADLTLVCLHPRQTIDFILENAAHFRPGSIVADVCGVKKTVVDQVTLPLRQRGVSFVGTHPMAGREFSGFAYSLDSLFDRASFIITPSADTPAPSIDAVKALAKEIGFARIVLTTPQEHDRIIAFTSQLAHVVSNAYVKSPTLKKQGGFTGGSFQDLTRVAKLNEDMWTTLFLMNKDPLLAEIDCILEKLAEYRQAIANEDADGLRTLLREGRELKEESLLEAKETKKAAP</sequence>
<dbReference type="InterPro" id="IPR046825">
    <property type="entry name" value="PDH_C"/>
</dbReference>
<dbReference type="RefSeq" id="WP_349218612.1">
    <property type="nucleotide sequence ID" value="NZ_JBBMFD010000006.1"/>
</dbReference>
<evidence type="ECO:0000256" key="2">
    <source>
        <dbReference type="ARBA" id="ARBA00023002"/>
    </source>
</evidence>
<dbReference type="PROSITE" id="PS51176">
    <property type="entry name" value="PDH_ADH"/>
    <property type="match status" value="1"/>
</dbReference>
<feature type="domain" description="Prephenate/arogenate dehydrogenase" evidence="4">
    <location>
        <begin position="1"/>
        <end position="283"/>
    </location>
</feature>
<name>A0ABV1DYR6_9FIRM</name>
<evidence type="ECO:0000259" key="4">
    <source>
        <dbReference type="PROSITE" id="PS51176"/>
    </source>
</evidence>